<dbReference type="Pfam" id="PF07454">
    <property type="entry name" value="SpoIIP"/>
    <property type="match status" value="1"/>
</dbReference>
<dbReference type="RefSeq" id="WP_377928785.1">
    <property type="nucleotide sequence ID" value="NZ_JBHUEM010000020.1"/>
</dbReference>
<gene>
    <name evidence="2" type="primary">spoIIP</name>
    <name evidence="2" type="ORF">ACFSCX_13565</name>
</gene>
<accession>A0ABW4LRA2</accession>
<evidence type="ECO:0000313" key="3">
    <source>
        <dbReference type="Proteomes" id="UP001597214"/>
    </source>
</evidence>
<keyword evidence="1" id="KW-0812">Transmembrane</keyword>
<proteinExistence type="predicted"/>
<keyword evidence="3" id="KW-1185">Reference proteome</keyword>
<dbReference type="EMBL" id="JBHUEM010000020">
    <property type="protein sequence ID" value="MFD1737583.1"/>
    <property type="molecule type" value="Genomic_DNA"/>
</dbReference>
<reference evidence="3" key="1">
    <citation type="journal article" date="2019" name="Int. J. Syst. Evol. Microbiol.">
        <title>The Global Catalogue of Microorganisms (GCM) 10K type strain sequencing project: providing services to taxonomists for standard genome sequencing and annotation.</title>
        <authorList>
            <consortium name="The Broad Institute Genomics Platform"/>
            <consortium name="The Broad Institute Genome Sequencing Center for Infectious Disease"/>
            <person name="Wu L."/>
            <person name="Ma J."/>
        </authorList>
    </citation>
    <scope>NUCLEOTIDE SEQUENCE [LARGE SCALE GENOMIC DNA]</scope>
    <source>
        <strain evidence="3">CCUG 49339</strain>
    </source>
</reference>
<keyword evidence="1" id="KW-0472">Membrane</keyword>
<organism evidence="2 3">
    <name type="scientific">Bacillus salitolerans</name>
    <dbReference type="NCBI Taxonomy" id="1437434"/>
    <lineage>
        <taxon>Bacteria</taxon>
        <taxon>Bacillati</taxon>
        <taxon>Bacillota</taxon>
        <taxon>Bacilli</taxon>
        <taxon>Bacillales</taxon>
        <taxon>Bacillaceae</taxon>
        <taxon>Bacillus</taxon>
    </lineage>
</organism>
<protein>
    <submittedName>
        <fullName evidence="2">Stage II sporulation protein P</fullName>
    </submittedName>
</protein>
<evidence type="ECO:0000313" key="2">
    <source>
        <dbReference type="EMBL" id="MFD1737583.1"/>
    </source>
</evidence>
<dbReference type="InterPro" id="IPR010897">
    <property type="entry name" value="Spore_II_P"/>
</dbReference>
<dbReference type="SUPFAM" id="SSF53187">
    <property type="entry name" value="Zn-dependent exopeptidases"/>
    <property type="match status" value="1"/>
</dbReference>
<evidence type="ECO:0000256" key="1">
    <source>
        <dbReference type="SAM" id="Phobius"/>
    </source>
</evidence>
<sequence>MNNSKKTSYRGNSFIYLIVLTITIIVTFFVLASIISSIKNDIFVGKQINQNVKAAPLELLVSSMGVQNAYFSQNFSKDEGILSFERILLKSVLQINFWETKSLFGAEIPGLSLYNTKILIPGVGTDNSNLPFESSPPVEDLLLEREIAQKELEKLNEFQKSNKPKKPLVNNLENKRVLIYHSHSYESFLPLLGLTNDPDRNKAVDAKTNITLVGEMLAQELEEQGIGSIVDKTNIGHELNKKGWKTAKAYEVSRSIVQTTISNNKDIEYLIDIHRDSARKKTTTAVINNKPYARVYFVVGMASKNYEKSFTLAKEIHSKLELDYPGISRGIFEKGLDDGNGHYNQDLSQNSILIEIGGVDNNMEEIKNTVDALAKVLGNYILSIENGLE</sequence>
<dbReference type="Proteomes" id="UP001597214">
    <property type="component" value="Unassembled WGS sequence"/>
</dbReference>
<dbReference type="NCBIfam" id="TIGR02867">
    <property type="entry name" value="spore_II_P"/>
    <property type="match status" value="1"/>
</dbReference>
<name>A0ABW4LRA2_9BACI</name>
<feature type="transmembrane region" description="Helical" evidence="1">
    <location>
        <begin position="14"/>
        <end position="35"/>
    </location>
</feature>
<dbReference type="Gene3D" id="3.40.630.40">
    <property type="entry name" value="Zn-dependent exopeptidases"/>
    <property type="match status" value="1"/>
</dbReference>
<comment type="caution">
    <text evidence="2">The sequence shown here is derived from an EMBL/GenBank/DDBJ whole genome shotgun (WGS) entry which is preliminary data.</text>
</comment>
<keyword evidence="1" id="KW-1133">Transmembrane helix</keyword>